<dbReference type="OrthoDB" id="93052at2759"/>
<gene>
    <name evidence="2" type="ORF">Pfra01_000678600</name>
</gene>
<dbReference type="AlphaFoldDB" id="A0A9W6UE52"/>
<dbReference type="Proteomes" id="UP001165121">
    <property type="component" value="Unassembled WGS sequence"/>
</dbReference>
<proteinExistence type="predicted"/>
<protein>
    <submittedName>
        <fullName evidence="2">Unnamed protein product</fullName>
    </submittedName>
</protein>
<keyword evidence="3" id="KW-1185">Reference proteome</keyword>
<reference evidence="2" key="1">
    <citation type="submission" date="2023-04" db="EMBL/GenBank/DDBJ databases">
        <title>Phytophthora fragariaefolia NBRC 109709.</title>
        <authorList>
            <person name="Ichikawa N."/>
            <person name="Sato H."/>
            <person name="Tonouchi N."/>
        </authorList>
    </citation>
    <scope>NUCLEOTIDE SEQUENCE</scope>
    <source>
        <strain evidence="2">NBRC 109709</strain>
    </source>
</reference>
<dbReference type="EMBL" id="BSXT01000584">
    <property type="protein sequence ID" value="GMF30530.1"/>
    <property type="molecule type" value="Genomic_DNA"/>
</dbReference>
<evidence type="ECO:0000313" key="2">
    <source>
        <dbReference type="EMBL" id="GMF30530.1"/>
    </source>
</evidence>
<evidence type="ECO:0000313" key="3">
    <source>
        <dbReference type="Proteomes" id="UP001165121"/>
    </source>
</evidence>
<name>A0A9W6UE52_9STRA</name>
<organism evidence="2 3">
    <name type="scientific">Phytophthora fragariaefolia</name>
    <dbReference type="NCBI Taxonomy" id="1490495"/>
    <lineage>
        <taxon>Eukaryota</taxon>
        <taxon>Sar</taxon>
        <taxon>Stramenopiles</taxon>
        <taxon>Oomycota</taxon>
        <taxon>Peronosporomycetes</taxon>
        <taxon>Peronosporales</taxon>
        <taxon>Peronosporaceae</taxon>
        <taxon>Phytophthora</taxon>
    </lineage>
</organism>
<accession>A0A9W6UE52</accession>
<comment type="caution">
    <text evidence="2">The sequence shown here is derived from an EMBL/GenBank/DDBJ whole genome shotgun (WGS) entry which is preliminary data.</text>
</comment>
<sequence>MSTYVVDTKGCCSFHALKSTEPLLVLHYTEVGTLRTWATLRCGCSHPWKQKQIPRGNDSDATVVLEYVEGSDIEANTAISNKPSCSDENVTSIVEAGCGHGSESSLGFGSDSEEVSRPRDFVPTSKPTYTSIGFYDSLRQAEQALRGFNSFVYTYQTRYFSPLILGKVYQCRSHVGCGPRLKLAMHRVDATAFHYQLMERGVHCGPKLQLPERGISLMLKPEINALVKLEISVVRVRNILLFKYMRDPQMLSHIPAVKNMESRKAYLKKKAAGGWELNKFVSLQNWAAPKMCQDAETFLSADESNMAVINAKIILDEFEHTSTVSEKVIESMGIIATTRARFRNVCQAV</sequence>
<feature type="region of interest" description="Disordered" evidence="1">
    <location>
        <begin position="103"/>
        <end position="122"/>
    </location>
</feature>
<evidence type="ECO:0000256" key="1">
    <source>
        <dbReference type="SAM" id="MobiDB-lite"/>
    </source>
</evidence>